<gene>
    <name evidence="6" type="ORF">GR183_14350</name>
</gene>
<evidence type="ECO:0000313" key="7">
    <source>
        <dbReference type="Proteomes" id="UP000433101"/>
    </source>
</evidence>
<dbReference type="SFLD" id="SFLDG00358">
    <property type="entry name" value="Main_(cytGST)"/>
    <property type="match status" value="1"/>
</dbReference>
<dbReference type="SUPFAM" id="SSF47616">
    <property type="entry name" value="GST C-terminal domain-like"/>
    <property type="match status" value="1"/>
</dbReference>
<evidence type="ECO:0000313" key="6">
    <source>
        <dbReference type="EMBL" id="MXN66092.1"/>
    </source>
</evidence>
<dbReference type="RefSeq" id="WP_160776312.1">
    <property type="nucleotide sequence ID" value="NZ_WUMV01000006.1"/>
</dbReference>
<keyword evidence="2 6" id="KW-0808">Transferase</keyword>
<dbReference type="InterPro" id="IPR010987">
    <property type="entry name" value="Glutathione-S-Trfase_C-like"/>
</dbReference>
<dbReference type="CDD" id="cd00570">
    <property type="entry name" value="GST_N_family"/>
    <property type="match status" value="1"/>
</dbReference>
<reference evidence="6 7" key="1">
    <citation type="submission" date="2019-12" db="EMBL/GenBank/DDBJ databases">
        <authorList>
            <person name="Li M."/>
        </authorList>
    </citation>
    <scope>NUCLEOTIDE SEQUENCE [LARGE SCALE GENOMIC DNA]</scope>
    <source>
        <strain evidence="6 7">GBMRC 2046</strain>
    </source>
</reference>
<proteinExistence type="predicted"/>
<organism evidence="6 7">
    <name type="scientific">Stappia sediminis</name>
    <dbReference type="NCBI Taxonomy" id="2692190"/>
    <lineage>
        <taxon>Bacteria</taxon>
        <taxon>Pseudomonadati</taxon>
        <taxon>Pseudomonadota</taxon>
        <taxon>Alphaproteobacteria</taxon>
        <taxon>Hyphomicrobiales</taxon>
        <taxon>Stappiaceae</taxon>
        <taxon>Stappia</taxon>
    </lineage>
</organism>
<dbReference type="PANTHER" id="PTHR43968">
    <property type="match status" value="1"/>
</dbReference>
<dbReference type="PANTHER" id="PTHR43968:SF6">
    <property type="entry name" value="GLUTATHIONE S-TRANSFERASE OMEGA"/>
    <property type="match status" value="1"/>
</dbReference>
<accession>A0A7X3S8R6</accession>
<protein>
    <recommendedName>
        <fullName evidence="1">glutathione transferase</fullName>
        <ecNumber evidence="1">2.5.1.18</ecNumber>
    </recommendedName>
</protein>
<evidence type="ECO:0000256" key="3">
    <source>
        <dbReference type="ARBA" id="ARBA00047960"/>
    </source>
</evidence>
<dbReference type="SUPFAM" id="SSF52833">
    <property type="entry name" value="Thioredoxin-like"/>
    <property type="match status" value="1"/>
</dbReference>
<dbReference type="Gene3D" id="1.20.1050.10">
    <property type="match status" value="1"/>
</dbReference>
<dbReference type="EC" id="2.5.1.18" evidence="1"/>
<dbReference type="GO" id="GO:0004364">
    <property type="term" value="F:glutathione transferase activity"/>
    <property type="evidence" value="ECO:0007669"/>
    <property type="project" value="UniProtKB-EC"/>
</dbReference>
<feature type="domain" description="GST N-terminal" evidence="4">
    <location>
        <begin position="3"/>
        <end position="81"/>
    </location>
</feature>
<sequence>MSEVPVLVSHTLCPYVQRAAIALTEKGVPFERIYVDLSNKPEWFQQISPLGKVPVLKVGEESLFESAAIVEYLEDVYQNPLHPGDPIKRAQHRAYMEMGSNILNGIGGLYNAPDEAAFAAKAKELRQRFERLEADLGEGPFFAGETFTLVDAVFGPIFRYFDVFDEIGDFGVLTGLEKVARWRKALSERQSIKDAVTTEYPALLRAFLQKRNSHIAKLAA</sequence>
<dbReference type="Pfam" id="PF13417">
    <property type="entry name" value="GST_N_3"/>
    <property type="match status" value="1"/>
</dbReference>
<dbReference type="InterPro" id="IPR040079">
    <property type="entry name" value="Glutathione_S-Trfase"/>
</dbReference>
<dbReference type="CDD" id="cd00299">
    <property type="entry name" value="GST_C_family"/>
    <property type="match status" value="1"/>
</dbReference>
<dbReference type="PROSITE" id="PS50404">
    <property type="entry name" value="GST_NTER"/>
    <property type="match status" value="1"/>
</dbReference>
<feature type="domain" description="GST C-terminal" evidence="5">
    <location>
        <begin position="85"/>
        <end position="204"/>
    </location>
</feature>
<evidence type="ECO:0000259" key="5">
    <source>
        <dbReference type="PROSITE" id="PS50405"/>
    </source>
</evidence>
<dbReference type="InterPro" id="IPR036282">
    <property type="entry name" value="Glutathione-S-Trfase_C_sf"/>
</dbReference>
<keyword evidence="7" id="KW-1185">Reference proteome</keyword>
<dbReference type="SFLD" id="SFLDG01152">
    <property type="entry name" value="Main.3:_Omega-_and_Tau-like"/>
    <property type="match status" value="1"/>
</dbReference>
<dbReference type="AlphaFoldDB" id="A0A7X3S8R6"/>
<dbReference type="SFLD" id="SFLDS00019">
    <property type="entry name" value="Glutathione_Transferase_(cytos"/>
    <property type="match status" value="1"/>
</dbReference>
<evidence type="ECO:0000256" key="1">
    <source>
        <dbReference type="ARBA" id="ARBA00012452"/>
    </source>
</evidence>
<dbReference type="InterPro" id="IPR050983">
    <property type="entry name" value="GST_Omega/HSP26"/>
</dbReference>
<comment type="caution">
    <text evidence="6">The sequence shown here is derived from an EMBL/GenBank/DDBJ whole genome shotgun (WGS) entry which is preliminary data.</text>
</comment>
<evidence type="ECO:0000256" key="2">
    <source>
        <dbReference type="ARBA" id="ARBA00022679"/>
    </source>
</evidence>
<dbReference type="Gene3D" id="3.40.30.10">
    <property type="entry name" value="Glutaredoxin"/>
    <property type="match status" value="1"/>
</dbReference>
<dbReference type="InterPro" id="IPR045073">
    <property type="entry name" value="Omega/Tau-like"/>
</dbReference>
<dbReference type="GO" id="GO:0005737">
    <property type="term" value="C:cytoplasm"/>
    <property type="evidence" value="ECO:0007669"/>
    <property type="project" value="TreeGrafter"/>
</dbReference>
<dbReference type="Proteomes" id="UP000433101">
    <property type="component" value="Unassembled WGS sequence"/>
</dbReference>
<comment type="catalytic activity">
    <reaction evidence="3">
        <text>RX + glutathione = an S-substituted glutathione + a halide anion + H(+)</text>
        <dbReference type="Rhea" id="RHEA:16437"/>
        <dbReference type="ChEBI" id="CHEBI:15378"/>
        <dbReference type="ChEBI" id="CHEBI:16042"/>
        <dbReference type="ChEBI" id="CHEBI:17792"/>
        <dbReference type="ChEBI" id="CHEBI:57925"/>
        <dbReference type="ChEBI" id="CHEBI:90779"/>
        <dbReference type="EC" id="2.5.1.18"/>
    </reaction>
</comment>
<evidence type="ECO:0000259" key="4">
    <source>
        <dbReference type="PROSITE" id="PS50404"/>
    </source>
</evidence>
<dbReference type="InterPro" id="IPR036249">
    <property type="entry name" value="Thioredoxin-like_sf"/>
</dbReference>
<dbReference type="InterPro" id="IPR004045">
    <property type="entry name" value="Glutathione_S-Trfase_N"/>
</dbReference>
<dbReference type="PROSITE" id="PS50405">
    <property type="entry name" value="GST_CTER"/>
    <property type="match status" value="1"/>
</dbReference>
<name>A0A7X3S8R6_9HYPH</name>
<dbReference type="EMBL" id="WUMV01000006">
    <property type="protein sequence ID" value="MXN66092.1"/>
    <property type="molecule type" value="Genomic_DNA"/>
</dbReference>
<dbReference type="Pfam" id="PF13410">
    <property type="entry name" value="GST_C_2"/>
    <property type="match status" value="1"/>
</dbReference>